<dbReference type="EMBL" id="OX336137">
    <property type="protein sequence ID" value="CAI2717318.1"/>
    <property type="molecule type" value="Genomic_DNA"/>
</dbReference>
<keyword evidence="2" id="KW-1185">Reference proteome</keyword>
<name>A0ABM9HB37_9BACT</name>
<dbReference type="Proteomes" id="UP001157733">
    <property type="component" value="Chromosome"/>
</dbReference>
<accession>A0ABM9HB37</accession>
<proteinExistence type="predicted"/>
<organism evidence="1 2">
    <name type="scientific">Nitrospina watsonii</name>
    <dbReference type="NCBI Taxonomy" id="1323948"/>
    <lineage>
        <taxon>Bacteria</taxon>
        <taxon>Pseudomonadati</taxon>
        <taxon>Nitrospinota/Tectimicrobiota group</taxon>
        <taxon>Nitrospinota</taxon>
        <taxon>Nitrospinia</taxon>
        <taxon>Nitrospinales</taxon>
        <taxon>Nitrospinaceae</taxon>
        <taxon>Nitrospina</taxon>
    </lineage>
</organism>
<dbReference type="RefSeq" id="WP_282010267.1">
    <property type="nucleotide sequence ID" value="NZ_OX336137.1"/>
</dbReference>
<sequence>MEKNVSKSVECSLCQASYHPIYEPAEGEGAYQIHCSSCVKRIQIAKSDFVRVALKEVLGIKGEALALAVQTYLSNCPCGQPFSYDAGKRCPACIKKIKREIRTDDARPPDFYCIWNVKKLKDLEGRLFEYIINRMDSEELSMQQLIDSYEAGQIDPGAYMEGIENIQIRESKDIAIIKTWSITVGPEMAFRAAEEHALIDRYGTRILVSMASAMESAFGTNILTTLTREEQNLDGHHKKEIQTFIKKIAGGF</sequence>
<reference evidence="1 2" key="1">
    <citation type="submission" date="2022-09" db="EMBL/GenBank/DDBJ databases">
        <authorList>
            <person name="Kop L."/>
        </authorList>
    </citation>
    <scope>NUCLEOTIDE SEQUENCE [LARGE SCALE GENOMIC DNA]</scope>
    <source>
        <strain evidence="1 2">347</strain>
    </source>
</reference>
<evidence type="ECO:0000313" key="1">
    <source>
        <dbReference type="EMBL" id="CAI2717318.1"/>
    </source>
</evidence>
<protein>
    <submittedName>
        <fullName evidence="1">Uncharacterized protein</fullName>
    </submittedName>
</protein>
<evidence type="ECO:0000313" key="2">
    <source>
        <dbReference type="Proteomes" id="UP001157733"/>
    </source>
</evidence>
<gene>
    <name evidence="1" type="ORF">NSPWAT_0459</name>
</gene>